<evidence type="ECO:0000313" key="3">
    <source>
        <dbReference type="Proteomes" id="UP000234198"/>
    </source>
</evidence>
<feature type="transmembrane region" description="Helical" evidence="1">
    <location>
        <begin position="300"/>
        <end position="323"/>
    </location>
</feature>
<keyword evidence="1" id="KW-0472">Membrane</keyword>
<dbReference type="Proteomes" id="UP000234198">
    <property type="component" value="Unassembled WGS sequence"/>
</dbReference>
<gene>
    <name evidence="2" type="ORF">CYJ22_07620</name>
</gene>
<dbReference type="InterPro" id="IPR011990">
    <property type="entry name" value="TPR-like_helical_dom_sf"/>
</dbReference>
<feature type="transmembrane region" description="Helical" evidence="1">
    <location>
        <begin position="249"/>
        <end position="266"/>
    </location>
</feature>
<proteinExistence type="predicted"/>
<dbReference type="InterPro" id="IPR019734">
    <property type="entry name" value="TPR_rpt"/>
</dbReference>
<dbReference type="Pfam" id="PF13181">
    <property type="entry name" value="TPR_8"/>
    <property type="match status" value="1"/>
</dbReference>
<dbReference type="SUPFAM" id="SSF48452">
    <property type="entry name" value="TPR-like"/>
    <property type="match status" value="2"/>
</dbReference>
<keyword evidence="1" id="KW-0812">Transmembrane</keyword>
<protein>
    <submittedName>
        <fullName evidence="2">Uncharacterized protein</fullName>
    </submittedName>
</protein>
<comment type="caution">
    <text evidence="2">The sequence shown here is derived from an EMBL/GenBank/DDBJ whole genome shotgun (WGS) entry which is preliminary data.</text>
</comment>
<dbReference type="Gene3D" id="1.25.40.10">
    <property type="entry name" value="Tetratricopeptide repeat domain"/>
    <property type="match status" value="1"/>
</dbReference>
<name>A0A2I1HYT4_9ACTO</name>
<dbReference type="EMBL" id="PKKM01000010">
    <property type="protein sequence ID" value="PKY64050.1"/>
    <property type="molecule type" value="Genomic_DNA"/>
</dbReference>
<evidence type="ECO:0000256" key="1">
    <source>
        <dbReference type="SAM" id="Phobius"/>
    </source>
</evidence>
<dbReference type="RefSeq" id="WP_101602188.1">
    <property type="nucleotide sequence ID" value="NZ_PKKM01000010.1"/>
</dbReference>
<accession>A0A2I1HYT4</accession>
<reference evidence="2 3" key="1">
    <citation type="submission" date="2017-12" db="EMBL/GenBank/DDBJ databases">
        <title>Phylogenetic diversity of female urinary microbiome.</title>
        <authorList>
            <person name="Thomas-White K."/>
            <person name="Wolfe A.J."/>
        </authorList>
    </citation>
    <scope>NUCLEOTIDE SEQUENCE [LARGE SCALE GENOMIC DNA]</scope>
    <source>
        <strain evidence="2 3">UMB0018</strain>
    </source>
</reference>
<dbReference type="AlphaFoldDB" id="A0A2I1HYT4"/>
<organism evidence="2 3">
    <name type="scientific">Schaalia odontolytica</name>
    <dbReference type="NCBI Taxonomy" id="1660"/>
    <lineage>
        <taxon>Bacteria</taxon>
        <taxon>Bacillati</taxon>
        <taxon>Actinomycetota</taxon>
        <taxon>Actinomycetes</taxon>
        <taxon>Actinomycetales</taxon>
        <taxon>Actinomycetaceae</taxon>
        <taxon>Schaalia</taxon>
    </lineage>
</organism>
<feature type="transmembrane region" description="Helical" evidence="1">
    <location>
        <begin position="220"/>
        <end position="243"/>
    </location>
</feature>
<dbReference type="SMART" id="SM00028">
    <property type="entry name" value="TPR"/>
    <property type="match status" value="3"/>
</dbReference>
<evidence type="ECO:0000313" key="2">
    <source>
        <dbReference type="EMBL" id="PKY64050.1"/>
    </source>
</evidence>
<keyword evidence="1" id="KW-1133">Transmembrane helix</keyword>
<feature type="transmembrane region" description="Helical" evidence="1">
    <location>
        <begin position="329"/>
        <end position="350"/>
    </location>
</feature>
<sequence length="359" mass="39886">MSNDDVWKRIEHAQFLIDIKRPQQAIEQLVTIPQGDLEVAARVNCTLAQAHLLLDQKDKAYACARRAIEASPNDVLSLYWLSSLEPDSLRALEHATRLVEMIPDFGVAHAVKARALALNRRWDEALNSAREGERLDPEDSFVLNTLGRILARNDEKAALDVFKRVLALEPENAAARESIALLEADDHADASSRLFRDLLEQNPAVKGYENQLHWLVFKPLFTLCLGLTIAYLIGWSIAGLVYAFGSRQVALIVGLVWTALFPLRAMDAAVRKHLSKVAAGQGKTRRDVVNLAFKRRPIGATIATTSIVLLSLTPAVFGVVRYFVPASSWWTGLGVPILVMLCGWVGALVARHMIFVRER</sequence>